<dbReference type="Pfam" id="PF00644">
    <property type="entry name" value="PARP"/>
    <property type="match status" value="1"/>
</dbReference>
<evidence type="ECO:0000313" key="3">
    <source>
        <dbReference type="EMBL" id="GAB1224156.1"/>
    </source>
</evidence>
<feature type="domain" description="PARP catalytic" evidence="2">
    <location>
        <begin position="359"/>
        <end position="419"/>
    </location>
</feature>
<dbReference type="EMBL" id="BAAFRS010000178">
    <property type="protein sequence ID" value="GAB1224156.1"/>
    <property type="molecule type" value="Genomic_DNA"/>
</dbReference>
<evidence type="ECO:0000256" key="1">
    <source>
        <dbReference type="SAM" id="Coils"/>
    </source>
</evidence>
<dbReference type="Gene3D" id="3.90.228.10">
    <property type="match status" value="1"/>
</dbReference>
<dbReference type="Gene3D" id="3.10.110.10">
    <property type="entry name" value="Ubiquitin Conjugating Enzyme"/>
    <property type="match status" value="1"/>
</dbReference>
<name>A0ABQ0DMT8_9EUKA</name>
<evidence type="ECO:0000313" key="4">
    <source>
        <dbReference type="Proteomes" id="UP001628156"/>
    </source>
</evidence>
<feature type="coiled-coil region" evidence="1">
    <location>
        <begin position="96"/>
        <end position="135"/>
    </location>
</feature>
<sequence length="463" mass="54745">MEEIVQKIENEICEYCMEDERIFLIDHDTKNYKLTLGLTQYDEEFEIYYDKDYPKSKYYVEMKGKNNEHTVKRTNSMIEIGEVKGIKEVMKIFLENDREERNYIKKNQENREIQKKKMKKRMNEVYKRIVSSEEKTELNFNTQLAFQILSDDIIEIHLNKEKYKFDVEAVDDNPFHWIVSFFGFNDNTNIGKDIMKLETLSRLDCIQMEFKFSVTMFPVFPPEYNFLVPKLTKESVKCIFQSGAFADECYNPFTKIKLFNIIWELIKWFGRIDFGVNQCSVLDYTNKEFYNEQQLCKPFIGQVTHLGQQFILKNKISNIPTNNSIQFNSFITQHCPCIERFLIGMERVHFISVNESGFFCWHGTSDASIKSICREGFDPMRRTGQFYGRGEYFGKTADISMTYCKGNYHLILCYVLKSDKVKKIDLGYVVDNPSDWSYSYCLPLLVITYGNGKPVNFLDKTLN</sequence>
<accession>A0ABQ0DMT8</accession>
<gene>
    <name evidence="3" type="ORF">ENUP19_0178G0004</name>
</gene>
<protein>
    <recommendedName>
        <fullName evidence="2">PARP catalytic domain-containing protein</fullName>
    </recommendedName>
</protein>
<keyword evidence="1" id="KW-0175">Coiled coil</keyword>
<keyword evidence="4" id="KW-1185">Reference proteome</keyword>
<dbReference type="InterPro" id="IPR012317">
    <property type="entry name" value="Poly(ADP-ribose)pol_cat_dom"/>
</dbReference>
<organism evidence="3 4">
    <name type="scientific">Entamoeba nuttalli</name>
    <dbReference type="NCBI Taxonomy" id="412467"/>
    <lineage>
        <taxon>Eukaryota</taxon>
        <taxon>Amoebozoa</taxon>
        <taxon>Evosea</taxon>
        <taxon>Archamoebae</taxon>
        <taxon>Mastigamoebida</taxon>
        <taxon>Entamoebidae</taxon>
        <taxon>Entamoeba</taxon>
    </lineage>
</organism>
<dbReference type="SUPFAM" id="SSF54495">
    <property type="entry name" value="UBC-like"/>
    <property type="match status" value="1"/>
</dbReference>
<comment type="caution">
    <text evidence="3">The sequence shown here is derived from an EMBL/GenBank/DDBJ whole genome shotgun (WGS) entry which is preliminary data.</text>
</comment>
<dbReference type="Proteomes" id="UP001628156">
    <property type="component" value="Unassembled WGS sequence"/>
</dbReference>
<dbReference type="SUPFAM" id="SSF56399">
    <property type="entry name" value="ADP-ribosylation"/>
    <property type="match status" value="1"/>
</dbReference>
<dbReference type="InterPro" id="IPR016135">
    <property type="entry name" value="UBQ-conjugating_enzyme/RWD"/>
</dbReference>
<reference evidence="3 4" key="1">
    <citation type="journal article" date="2019" name="PLoS Negl. Trop. Dis.">
        <title>Whole genome sequencing of Entamoeba nuttalli reveals mammalian host-related molecular signatures and a novel octapeptide-repeat surface protein.</title>
        <authorList>
            <person name="Tanaka M."/>
            <person name="Makiuchi T."/>
            <person name="Komiyama T."/>
            <person name="Shiina T."/>
            <person name="Osaki K."/>
            <person name="Tachibana H."/>
        </authorList>
    </citation>
    <scope>NUCLEOTIDE SEQUENCE [LARGE SCALE GENOMIC DNA]</scope>
    <source>
        <strain evidence="3 4">P19-061405</strain>
    </source>
</reference>
<proteinExistence type="predicted"/>
<evidence type="ECO:0000259" key="2">
    <source>
        <dbReference type="Pfam" id="PF00644"/>
    </source>
</evidence>